<proteinExistence type="predicted"/>
<feature type="compositionally biased region" description="Low complexity" evidence="3">
    <location>
        <begin position="598"/>
        <end position="610"/>
    </location>
</feature>
<dbReference type="EMBL" id="CAWUON010000024">
    <property type="protein sequence ID" value="CAK7267093.1"/>
    <property type="molecule type" value="Genomic_DNA"/>
</dbReference>
<protein>
    <recommendedName>
        <fullName evidence="4">NDT80 domain-containing protein</fullName>
    </recommendedName>
</protein>
<dbReference type="PROSITE" id="PS51517">
    <property type="entry name" value="NDT80"/>
    <property type="match status" value="1"/>
</dbReference>
<dbReference type="Pfam" id="PF05224">
    <property type="entry name" value="NDT80_PhoG"/>
    <property type="match status" value="1"/>
</dbReference>
<dbReference type="SUPFAM" id="SSF49417">
    <property type="entry name" value="p53-like transcription factors"/>
    <property type="match status" value="1"/>
</dbReference>
<dbReference type="PANTHER" id="PTHR35144:SF4">
    <property type="entry name" value="TRANSCRIPTION FACTOR VIB-1"/>
    <property type="match status" value="1"/>
</dbReference>
<feature type="compositionally biased region" description="Polar residues" evidence="3">
    <location>
        <begin position="742"/>
        <end position="755"/>
    </location>
</feature>
<feature type="region of interest" description="Disordered" evidence="3">
    <location>
        <begin position="1"/>
        <end position="60"/>
    </location>
</feature>
<keyword evidence="1 2" id="KW-0238">DNA-binding</keyword>
<dbReference type="InterPro" id="IPR052605">
    <property type="entry name" value="Fungal_trans_regulator"/>
</dbReference>
<sequence length="755" mass="82037">MAELKEPAQGLWTGYGSPAPMSNAAGAAPSASSTHSARPKTDATGYSYTPRYVQDDTDVYDRHHSTSAAAGMPDPSVASHTSYPSLKRTYSQSEQQHQQQPPPQPRMPLYGNTVSDLRKESGVKIHADQEHKLLSFKRIQDKYTIVDRQGHIQQLDLSAQLHGMFFLSELPIRSSDGSGLKPELTCYRRNLFQVSGRLITPRGQLSIVGESGHTTAIKSTELTISATESVDLHPIRLIVIPWKTPPPNSPDIAISPDQEPVPLPLIPFQDDGSKVDGDYAVYPIGWRRLQFRIATANNGRRRELQQHFMLHLKAIATLANGTKAVLAEAITAQIVVRGRSPRNFEARKEISLLGSSAGSRGQALVETGMGIVAGPLTAETQEKAREMAMELPRSSFNFTGDSVPHSPVSLRSNAYPEWRAPHMLPPTPAGAEYPAASMPSEPYQKSPSAGSPHYTVEPQDVPAQHNPTLPSSHLPLVDGDHSQSNPRTQYAYTQGTSAPSPQTSLPTPGDAGSLSIPRYVDSSDRPTKSARLANQDSIHSATPPGTSNDAPSEYRYGPSSYLSAVTAGEMGPPSLPHPQPQLQSHPHPPPHQLPHPYPQQSQQYSTQHSPTLPPTQQGRPQQHSQPPSQQHSPPQLLPLPSPPQHSQQHQLPSAYHIVSHDTSGPSSASNSSSVTPAVHPPSRDYYPPLGSWAPSPHDSHQSQYGSGEPRHYMFPDAYKAGHQSRSEVLPQPVGYAAPRSSFDPTTMNNYSWSAA</sequence>
<feature type="DNA-binding region" description="NDT80" evidence="2">
    <location>
        <begin position="111"/>
        <end position="348"/>
    </location>
</feature>
<name>A0ABP0DFT6_9PEZI</name>
<evidence type="ECO:0000313" key="6">
    <source>
        <dbReference type="Proteomes" id="UP001642502"/>
    </source>
</evidence>
<dbReference type="InterPro" id="IPR024061">
    <property type="entry name" value="NDT80_DNA-bd_dom"/>
</dbReference>
<dbReference type="Proteomes" id="UP001642502">
    <property type="component" value="Unassembled WGS sequence"/>
</dbReference>
<gene>
    <name evidence="5" type="ORF">SEPCBS119000_002363</name>
</gene>
<feature type="compositionally biased region" description="Low complexity" evidence="3">
    <location>
        <begin position="644"/>
        <end position="653"/>
    </location>
</feature>
<feature type="compositionally biased region" description="Low complexity" evidence="3">
    <location>
        <begin position="17"/>
        <end position="36"/>
    </location>
</feature>
<dbReference type="InterPro" id="IPR008967">
    <property type="entry name" value="p53-like_TF_DNA-bd_sf"/>
</dbReference>
<feature type="domain" description="NDT80" evidence="4">
    <location>
        <begin position="111"/>
        <end position="348"/>
    </location>
</feature>
<evidence type="ECO:0000256" key="1">
    <source>
        <dbReference type="ARBA" id="ARBA00023125"/>
    </source>
</evidence>
<reference evidence="5 6" key="1">
    <citation type="submission" date="2024-01" db="EMBL/GenBank/DDBJ databases">
        <authorList>
            <person name="Allen C."/>
            <person name="Tagirdzhanova G."/>
        </authorList>
    </citation>
    <scope>NUCLEOTIDE SEQUENCE [LARGE SCALE GENOMIC DNA]</scope>
    <source>
        <strain evidence="5 6">CBS 119000</strain>
    </source>
</reference>
<comment type="caution">
    <text evidence="5">The sequence shown here is derived from an EMBL/GenBank/DDBJ whole genome shotgun (WGS) entry which is preliminary data.</text>
</comment>
<accession>A0ABP0DFT6</accession>
<evidence type="ECO:0000259" key="4">
    <source>
        <dbReference type="PROSITE" id="PS51517"/>
    </source>
</evidence>
<evidence type="ECO:0000313" key="5">
    <source>
        <dbReference type="EMBL" id="CAK7267093.1"/>
    </source>
</evidence>
<feature type="region of interest" description="Disordered" evidence="3">
    <location>
        <begin position="87"/>
        <end position="112"/>
    </location>
</feature>
<organism evidence="5 6">
    <name type="scientific">Sporothrix epigloea</name>
    <dbReference type="NCBI Taxonomy" id="1892477"/>
    <lineage>
        <taxon>Eukaryota</taxon>
        <taxon>Fungi</taxon>
        <taxon>Dikarya</taxon>
        <taxon>Ascomycota</taxon>
        <taxon>Pezizomycotina</taxon>
        <taxon>Sordariomycetes</taxon>
        <taxon>Sordariomycetidae</taxon>
        <taxon>Ophiostomatales</taxon>
        <taxon>Ophiostomataceae</taxon>
        <taxon>Sporothrix</taxon>
    </lineage>
</organism>
<dbReference type="Gene3D" id="2.60.40.1390">
    <property type="entry name" value="NDT80 DNA-binding domain"/>
    <property type="match status" value="1"/>
</dbReference>
<feature type="compositionally biased region" description="Polar residues" evidence="3">
    <location>
        <begin position="482"/>
        <end position="506"/>
    </location>
</feature>
<evidence type="ECO:0000256" key="3">
    <source>
        <dbReference type="SAM" id="MobiDB-lite"/>
    </source>
</evidence>
<feature type="region of interest" description="Disordered" evidence="3">
    <location>
        <begin position="429"/>
        <end position="755"/>
    </location>
</feature>
<dbReference type="InterPro" id="IPR037141">
    <property type="entry name" value="NDT80_DNA-bd_dom_sf"/>
</dbReference>
<feature type="compositionally biased region" description="Low complexity" evidence="3">
    <location>
        <begin position="662"/>
        <end position="677"/>
    </location>
</feature>
<dbReference type="PANTHER" id="PTHR35144">
    <property type="entry name" value="MEIOSIS-SPECIFIC TRANSCRIPTION FACTOR NDT80"/>
    <property type="match status" value="1"/>
</dbReference>
<feature type="compositionally biased region" description="Pro residues" evidence="3">
    <location>
        <begin position="586"/>
        <end position="597"/>
    </location>
</feature>
<feature type="compositionally biased region" description="Low complexity" evidence="3">
    <location>
        <begin position="620"/>
        <end position="634"/>
    </location>
</feature>
<feature type="compositionally biased region" description="Polar residues" evidence="3">
    <location>
        <begin position="532"/>
        <end position="550"/>
    </location>
</feature>
<keyword evidence="6" id="KW-1185">Reference proteome</keyword>
<evidence type="ECO:0000256" key="2">
    <source>
        <dbReference type="PROSITE-ProRule" id="PRU00850"/>
    </source>
</evidence>